<evidence type="ECO:0000313" key="1">
    <source>
        <dbReference type="EMBL" id="MBO1517935.1"/>
    </source>
</evidence>
<name>A0AAW4IZG6_9GAMM</name>
<proteinExistence type="predicted"/>
<reference evidence="1 2" key="1">
    <citation type="submission" date="2021-03" db="EMBL/GenBank/DDBJ databases">
        <authorList>
            <person name="Shang D.-D."/>
            <person name="Du Z.-J."/>
            <person name="Chen G.-J."/>
        </authorList>
    </citation>
    <scope>NUCLEOTIDE SEQUENCE [LARGE SCALE GENOMIC DNA]</scope>
    <source>
        <strain evidence="1 2">F2608</strain>
    </source>
</reference>
<evidence type="ECO:0000313" key="2">
    <source>
        <dbReference type="Proteomes" id="UP000664161"/>
    </source>
</evidence>
<dbReference type="Proteomes" id="UP000664161">
    <property type="component" value="Unassembled WGS sequence"/>
</dbReference>
<protein>
    <submittedName>
        <fullName evidence="1">Uncharacterized protein</fullName>
    </submittedName>
</protein>
<accession>A0AAW4IZG6</accession>
<comment type="caution">
    <text evidence="1">The sequence shown here is derived from an EMBL/GenBank/DDBJ whole genome shotgun (WGS) entry which is preliminary data.</text>
</comment>
<dbReference type="EMBL" id="JAGBKN010000037">
    <property type="protein sequence ID" value="MBO1517935.1"/>
    <property type="molecule type" value="Genomic_DNA"/>
</dbReference>
<dbReference type="AlphaFoldDB" id="A0AAW4IZG6"/>
<keyword evidence="2" id="KW-1185">Reference proteome</keyword>
<dbReference type="RefSeq" id="WP_075100780.1">
    <property type="nucleotide sequence ID" value="NZ_JAGBKN010000037.1"/>
</dbReference>
<sequence length="121" mass="13517">MKKDTSYAPSAARSVLTSPSLAYLTNEKNSEKVTAAQWQFMAKKYYQSKSYARALRAANQALGKNNQLVTAREIAMMSALKLSKNNVSVYHNNEVMAEPEKAKIKETLDDVITLVNTENKL</sequence>
<organism evidence="1 2">
    <name type="scientific">Psychrobacter halodurans</name>
    <dbReference type="NCBI Taxonomy" id="2818439"/>
    <lineage>
        <taxon>Bacteria</taxon>
        <taxon>Pseudomonadati</taxon>
        <taxon>Pseudomonadota</taxon>
        <taxon>Gammaproteobacteria</taxon>
        <taxon>Moraxellales</taxon>
        <taxon>Moraxellaceae</taxon>
        <taxon>Psychrobacter</taxon>
    </lineage>
</organism>
<gene>
    <name evidence="1" type="ORF">J3491_11410</name>
</gene>